<feature type="compositionally biased region" description="Basic and acidic residues" evidence="1">
    <location>
        <begin position="15"/>
        <end position="36"/>
    </location>
</feature>
<feature type="non-terminal residue" evidence="2">
    <location>
        <position position="1"/>
    </location>
</feature>
<dbReference type="Proteomes" id="UP000265520">
    <property type="component" value="Unassembled WGS sequence"/>
</dbReference>
<feature type="region of interest" description="Disordered" evidence="1">
    <location>
        <begin position="1"/>
        <end position="43"/>
    </location>
</feature>
<gene>
    <name evidence="2" type="ORF">A2U01_0010962</name>
</gene>
<accession>A0A392MR66</accession>
<proteinExistence type="predicted"/>
<evidence type="ECO:0000313" key="2">
    <source>
        <dbReference type="EMBL" id="MCH90056.1"/>
    </source>
</evidence>
<dbReference type="InterPro" id="IPR053063">
    <property type="entry name" value="PWWP_domain_containing_PDP"/>
</dbReference>
<dbReference type="PANTHER" id="PTHR42851">
    <property type="entry name" value="ALDOLASE-RELATED"/>
    <property type="match status" value="1"/>
</dbReference>
<dbReference type="PANTHER" id="PTHR42851:SF4">
    <property type="entry name" value="PWWP DOMAIN-CONTAINING PROTEIN"/>
    <property type="match status" value="1"/>
</dbReference>
<evidence type="ECO:0000256" key="1">
    <source>
        <dbReference type="SAM" id="MobiDB-lite"/>
    </source>
</evidence>
<reference evidence="2 3" key="1">
    <citation type="journal article" date="2018" name="Front. Plant Sci.">
        <title>Red Clover (Trifolium pratense) and Zigzag Clover (T. medium) - A Picture of Genomic Similarities and Differences.</title>
        <authorList>
            <person name="Dluhosova J."/>
            <person name="Istvanek J."/>
            <person name="Nedelnik J."/>
            <person name="Repkova J."/>
        </authorList>
    </citation>
    <scope>NUCLEOTIDE SEQUENCE [LARGE SCALE GENOMIC DNA]</scope>
    <source>
        <strain evidence="3">cv. 10/8</strain>
        <tissue evidence="2">Leaf</tissue>
    </source>
</reference>
<dbReference type="AlphaFoldDB" id="A0A392MR66"/>
<comment type="caution">
    <text evidence="2">The sequence shown here is derived from an EMBL/GenBank/DDBJ whole genome shotgun (WGS) entry which is preliminary data.</text>
</comment>
<keyword evidence="3" id="KW-1185">Reference proteome</keyword>
<sequence length="155" mass="17405">PAKLPKPAKSPKPAQVDRRPYNKKKNSDNNHAETSEKPPGYIDENAPAELVMNFAEFNSVPLETNLNKMFRRFGPLKESETEVDRVSSRARVVFKKCVDAEVAFSSAKKFNIFGSVLVNYQLNYTPSALFKASSVDATQDQEMLLDLSNFDVNMV</sequence>
<evidence type="ECO:0000313" key="3">
    <source>
        <dbReference type="Proteomes" id="UP000265520"/>
    </source>
</evidence>
<dbReference type="EMBL" id="LXQA010017500">
    <property type="protein sequence ID" value="MCH90056.1"/>
    <property type="molecule type" value="Genomic_DNA"/>
</dbReference>
<feature type="compositionally biased region" description="Low complexity" evidence="1">
    <location>
        <begin position="1"/>
        <end position="14"/>
    </location>
</feature>
<name>A0A392MR66_9FABA</name>
<organism evidence="2 3">
    <name type="scientific">Trifolium medium</name>
    <dbReference type="NCBI Taxonomy" id="97028"/>
    <lineage>
        <taxon>Eukaryota</taxon>
        <taxon>Viridiplantae</taxon>
        <taxon>Streptophyta</taxon>
        <taxon>Embryophyta</taxon>
        <taxon>Tracheophyta</taxon>
        <taxon>Spermatophyta</taxon>
        <taxon>Magnoliopsida</taxon>
        <taxon>eudicotyledons</taxon>
        <taxon>Gunneridae</taxon>
        <taxon>Pentapetalae</taxon>
        <taxon>rosids</taxon>
        <taxon>fabids</taxon>
        <taxon>Fabales</taxon>
        <taxon>Fabaceae</taxon>
        <taxon>Papilionoideae</taxon>
        <taxon>50 kb inversion clade</taxon>
        <taxon>NPAAA clade</taxon>
        <taxon>Hologalegina</taxon>
        <taxon>IRL clade</taxon>
        <taxon>Trifolieae</taxon>
        <taxon>Trifolium</taxon>
    </lineage>
</organism>
<protein>
    <submittedName>
        <fullName evidence="2">PWWP domain protein</fullName>
    </submittedName>
</protein>